<sequence length="258" mass="28371">MQSLELNDSEAATLKSRICVEGYATSLPYDDVKSALMKLFSSCGDITNICLPRYVDPVAINRMSVSGYDTLLPNDDIKSVLMKHFSSCGVVHQVRYRTSKSLVYIRGEKDLTDKAQKLSGGCGCDDVEGCKIVVDNLLKTARVEDIKGPPGNPRIDVRGFDLSLPQKEIEEAVVNHFSSCGKITEAKLAKQHASESRVRVVIQGDGAVEKALKRSEYECVVLGCKLSAKKNCRISCHPPKRGLTGYTIPEWAAKRTKE</sequence>
<organism evidence="1 2">
    <name type="scientific">Arabis alpina</name>
    <name type="common">Alpine rock-cress</name>
    <dbReference type="NCBI Taxonomy" id="50452"/>
    <lineage>
        <taxon>Eukaryota</taxon>
        <taxon>Viridiplantae</taxon>
        <taxon>Streptophyta</taxon>
        <taxon>Embryophyta</taxon>
        <taxon>Tracheophyta</taxon>
        <taxon>Spermatophyta</taxon>
        <taxon>Magnoliopsida</taxon>
        <taxon>eudicotyledons</taxon>
        <taxon>Gunneridae</taxon>
        <taxon>Pentapetalae</taxon>
        <taxon>rosids</taxon>
        <taxon>malvids</taxon>
        <taxon>Brassicales</taxon>
        <taxon>Brassicaceae</taxon>
        <taxon>Arabideae</taxon>
        <taxon>Arabis</taxon>
    </lineage>
</organism>
<dbReference type="Proteomes" id="UP000029120">
    <property type="component" value="Chromosome 8"/>
</dbReference>
<dbReference type="OMA" id="GDITNIC"/>
<evidence type="ECO:0000313" key="1">
    <source>
        <dbReference type="EMBL" id="KFK25386.1"/>
    </source>
</evidence>
<evidence type="ECO:0000313" key="2">
    <source>
        <dbReference type="Proteomes" id="UP000029120"/>
    </source>
</evidence>
<reference evidence="2" key="1">
    <citation type="journal article" date="2015" name="Nat. Plants">
        <title>Genome expansion of Arabis alpina linked with retrotransposition and reduced symmetric DNA methylation.</title>
        <authorList>
            <person name="Willing E.M."/>
            <person name="Rawat V."/>
            <person name="Mandakova T."/>
            <person name="Maumus F."/>
            <person name="James G.V."/>
            <person name="Nordstroem K.J."/>
            <person name="Becker C."/>
            <person name="Warthmann N."/>
            <person name="Chica C."/>
            <person name="Szarzynska B."/>
            <person name="Zytnicki M."/>
            <person name="Albani M.C."/>
            <person name="Kiefer C."/>
            <person name="Bergonzi S."/>
            <person name="Castaings L."/>
            <person name="Mateos J.L."/>
            <person name="Berns M.C."/>
            <person name="Bujdoso N."/>
            <person name="Piofczyk T."/>
            <person name="de Lorenzo L."/>
            <person name="Barrero-Sicilia C."/>
            <person name="Mateos I."/>
            <person name="Piednoel M."/>
            <person name="Hagmann J."/>
            <person name="Chen-Min-Tao R."/>
            <person name="Iglesias-Fernandez R."/>
            <person name="Schuster S.C."/>
            <person name="Alonso-Blanco C."/>
            <person name="Roudier F."/>
            <person name="Carbonero P."/>
            <person name="Paz-Ares J."/>
            <person name="Davis S.J."/>
            <person name="Pecinka A."/>
            <person name="Quesneville H."/>
            <person name="Colot V."/>
            <person name="Lysak M.A."/>
            <person name="Weigel D."/>
            <person name="Coupland G."/>
            <person name="Schneeberger K."/>
        </authorList>
    </citation>
    <scope>NUCLEOTIDE SEQUENCE [LARGE SCALE GENOMIC DNA]</scope>
    <source>
        <strain evidence="2">cv. Pajares</strain>
    </source>
</reference>
<dbReference type="AlphaFoldDB" id="A0A087G684"/>
<evidence type="ECO:0008006" key="3">
    <source>
        <dbReference type="Google" id="ProtNLM"/>
    </source>
</evidence>
<keyword evidence="2" id="KW-1185">Reference proteome</keyword>
<accession>A0A087G684</accession>
<protein>
    <recommendedName>
        <fullName evidence="3">RRM domain-containing protein</fullName>
    </recommendedName>
</protein>
<proteinExistence type="predicted"/>
<name>A0A087G684_ARAAL</name>
<gene>
    <name evidence="1" type="ordered locus">AALP_Aa8g107300</name>
</gene>
<dbReference type="Gramene" id="KFK25386">
    <property type="protein sequence ID" value="KFK25386"/>
    <property type="gene ID" value="AALP_AA8G107300"/>
</dbReference>
<dbReference type="EMBL" id="CM002876">
    <property type="protein sequence ID" value="KFK25386.1"/>
    <property type="molecule type" value="Genomic_DNA"/>
</dbReference>
<dbReference type="OrthoDB" id="1085421at2759"/>